<dbReference type="InterPro" id="IPR022398">
    <property type="entry name" value="Peptidase_S8_His-AS"/>
</dbReference>
<evidence type="ECO:0000256" key="7">
    <source>
        <dbReference type="SAM" id="SignalP"/>
    </source>
</evidence>
<feature type="active site" description="Charge relay system" evidence="5">
    <location>
        <position position="580"/>
    </location>
</feature>
<dbReference type="RefSeq" id="WP_354600647.1">
    <property type="nucleotide sequence ID" value="NZ_JBEWZI010000007.1"/>
</dbReference>
<accession>A0ABV2TMB9</accession>
<evidence type="ECO:0000256" key="1">
    <source>
        <dbReference type="ARBA" id="ARBA00011073"/>
    </source>
</evidence>
<dbReference type="Pfam" id="PF00082">
    <property type="entry name" value="Peptidase_S8"/>
    <property type="match status" value="1"/>
</dbReference>
<dbReference type="PRINTS" id="PR00723">
    <property type="entry name" value="SUBTILISIN"/>
</dbReference>
<keyword evidence="2 5" id="KW-0645">Protease</keyword>
<keyword evidence="4 5" id="KW-0720">Serine protease</keyword>
<dbReference type="SUPFAM" id="SSF52743">
    <property type="entry name" value="Subtilisin-like"/>
    <property type="match status" value="1"/>
</dbReference>
<dbReference type="EMBL" id="JBEWZI010000007">
    <property type="protein sequence ID" value="MET7014187.1"/>
    <property type="molecule type" value="Genomic_DNA"/>
</dbReference>
<evidence type="ECO:0000256" key="5">
    <source>
        <dbReference type="PROSITE-ProRule" id="PRU01240"/>
    </source>
</evidence>
<dbReference type="PROSITE" id="PS00138">
    <property type="entry name" value="SUBTILASE_SER"/>
    <property type="match status" value="1"/>
</dbReference>
<evidence type="ECO:0000259" key="8">
    <source>
        <dbReference type="Pfam" id="PF00082"/>
    </source>
</evidence>
<evidence type="ECO:0000256" key="2">
    <source>
        <dbReference type="ARBA" id="ARBA00022670"/>
    </source>
</evidence>
<dbReference type="InterPro" id="IPR023828">
    <property type="entry name" value="Peptidase_S8_Ser-AS"/>
</dbReference>
<dbReference type="PANTHER" id="PTHR43806:SF11">
    <property type="entry name" value="CEREVISIN-RELATED"/>
    <property type="match status" value="1"/>
</dbReference>
<feature type="chain" id="PRO_5046239469" evidence="7">
    <location>
        <begin position="21"/>
        <end position="861"/>
    </location>
</feature>
<comment type="caution">
    <text evidence="9">The sequence shown here is derived from an EMBL/GenBank/DDBJ whole genome shotgun (WGS) entry which is preliminary data.</text>
</comment>
<evidence type="ECO:0000256" key="6">
    <source>
        <dbReference type="RuleBase" id="RU003355"/>
    </source>
</evidence>
<dbReference type="InterPro" id="IPR050131">
    <property type="entry name" value="Peptidase_S8_subtilisin-like"/>
</dbReference>
<keyword evidence="3 5" id="KW-0378">Hydrolase</keyword>
<dbReference type="PROSITE" id="PS51892">
    <property type="entry name" value="SUBTILASE"/>
    <property type="match status" value="1"/>
</dbReference>
<dbReference type="InterPro" id="IPR023827">
    <property type="entry name" value="Peptidase_S8_Asp-AS"/>
</dbReference>
<evidence type="ECO:0000256" key="4">
    <source>
        <dbReference type="ARBA" id="ARBA00022825"/>
    </source>
</evidence>
<sequence>MTLYTTLKLTLLSSGLVALVACSGGGGGGGGGGSSSTTTVSGFALSGTISLPETAAVDSDSNDPDQAGWVSNDIPSAAQAITTPIQLIGNMNKAGSGPSGKTRTAGDESDFFLTSLVAGQVIEMVFVGDVTTTDMDLYLYDASTGFSVGHSYSTSSNRECLSITRSGNYYLELFAFKGAALYTLRIGSPGESTSCANNSSSTEMFVPGQVIAKPRVDKSGMLGSLSGTFGAGNEPRTPELRAVPEGHRRFKQANLAMLSVSDTREEAIERGFATLQHAKALMASGDYEYVEPNFRLESLAVYAPNDPSYLPQRWHYEQINLPSAMDRILALSVAPSTRPIVAVIDTGIVDDHPDLQAQIVGGYSFITTSTAGDGNTSSPNDPSSASYCSTQRCWHGTHVAGTVAARYNNAGYGTGVASDAQLMPLRVFKPGSGATSYDVTQAILYAARLSNNSGTLPPRKADVINMSLGGSGVCPSQFADVISQARAQNVIVVAASGNDAASSVGTPANCTGVISVGALDASKQKTTYSNYGSALSLAAPGGDPTKSTTGTGYPDSIYSTLGAFSGSTRIASFGPAQGTSMASPHVAGVMALMRYVYPALTVAQVDTLLVQGRLTNDLGAPGRDDATGYGLINARKAVDEALTLASTGGSLTGVVVASPTSISFGSLLSSATLNLSVTAASSETVSSIASNNAAVTVAASGNVNGSTKLGDYTISVDRNALAVGTHYPVLTVTTNAPRNFTVQLTVVKLAPSTSANASFGSVWVQATNASTGAILARQRFNVTAGSYLWSLSGIPAGNVNLIASTDLDNDQSLCESGEACGSYPGSTQTVTVSGNMSGLQFSIAPTLSTSTASTGSTGSAP</sequence>
<dbReference type="InterPro" id="IPR015500">
    <property type="entry name" value="Peptidase_S8_subtilisin-rel"/>
</dbReference>
<dbReference type="InterPro" id="IPR000209">
    <property type="entry name" value="Peptidase_S8/S53_dom"/>
</dbReference>
<evidence type="ECO:0000313" key="10">
    <source>
        <dbReference type="Proteomes" id="UP001549691"/>
    </source>
</evidence>
<gene>
    <name evidence="9" type="ORF">ABXR19_08285</name>
</gene>
<keyword evidence="7" id="KW-0732">Signal</keyword>
<feature type="active site" description="Charge relay system" evidence="5">
    <location>
        <position position="395"/>
    </location>
</feature>
<dbReference type="PANTHER" id="PTHR43806">
    <property type="entry name" value="PEPTIDASE S8"/>
    <property type="match status" value="1"/>
</dbReference>
<reference evidence="9 10" key="1">
    <citation type="submission" date="2024-07" db="EMBL/GenBank/DDBJ databases">
        <title>Uliginosibacterium flavum JJ3220;KACC:17644.</title>
        <authorList>
            <person name="Kim M.K."/>
        </authorList>
    </citation>
    <scope>NUCLEOTIDE SEQUENCE [LARGE SCALE GENOMIC DNA]</scope>
    <source>
        <strain evidence="9 10">KACC:17644</strain>
    </source>
</reference>
<comment type="similarity">
    <text evidence="1 5 6">Belongs to the peptidase S8 family.</text>
</comment>
<protein>
    <submittedName>
        <fullName evidence="9">S8 family serine peptidase</fullName>
    </submittedName>
</protein>
<organism evidence="9 10">
    <name type="scientific">Uliginosibacterium flavum</name>
    <dbReference type="NCBI Taxonomy" id="1396831"/>
    <lineage>
        <taxon>Bacteria</taxon>
        <taxon>Pseudomonadati</taxon>
        <taxon>Pseudomonadota</taxon>
        <taxon>Betaproteobacteria</taxon>
        <taxon>Rhodocyclales</taxon>
        <taxon>Zoogloeaceae</taxon>
        <taxon>Uliginosibacterium</taxon>
    </lineage>
</organism>
<proteinExistence type="inferred from homology"/>
<dbReference type="PROSITE" id="PS00137">
    <property type="entry name" value="SUBTILASE_HIS"/>
    <property type="match status" value="1"/>
</dbReference>
<evidence type="ECO:0000313" key="9">
    <source>
        <dbReference type="EMBL" id="MET7014187.1"/>
    </source>
</evidence>
<dbReference type="Gene3D" id="2.60.120.380">
    <property type="match status" value="1"/>
</dbReference>
<feature type="domain" description="Peptidase S8/S53" evidence="8">
    <location>
        <begin position="339"/>
        <end position="630"/>
    </location>
</feature>
<keyword evidence="10" id="KW-1185">Reference proteome</keyword>
<dbReference type="Gene3D" id="3.40.50.200">
    <property type="entry name" value="Peptidase S8/S53 domain"/>
    <property type="match status" value="1"/>
</dbReference>
<feature type="active site" description="Charge relay system" evidence="5">
    <location>
        <position position="345"/>
    </location>
</feature>
<name>A0ABV2TMB9_9RHOO</name>
<dbReference type="PROSITE" id="PS00136">
    <property type="entry name" value="SUBTILASE_ASP"/>
    <property type="match status" value="1"/>
</dbReference>
<dbReference type="Proteomes" id="UP001549691">
    <property type="component" value="Unassembled WGS sequence"/>
</dbReference>
<evidence type="ECO:0000256" key="3">
    <source>
        <dbReference type="ARBA" id="ARBA00022801"/>
    </source>
</evidence>
<dbReference type="InterPro" id="IPR036852">
    <property type="entry name" value="Peptidase_S8/S53_dom_sf"/>
</dbReference>
<feature type="signal peptide" evidence="7">
    <location>
        <begin position="1"/>
        <end position="20"/>
    </location>
</feature>